<feature type="chain" id="PRO_5027121175" evidence="1">
    <location>
        <begin position="19"/>
        <end position="94"/>
    </location>
</feature>
<dbReference type="Proteomes" id="UP000474296">
    <property type="component" value="Unassembled WGS sequence"/>
</dbReference>
<dbReference type="RefSeq" id="WP_164031613.1">
    <property type="nucleotide sequence ID" value="NZ_JAABOQ010000003.1"/>
</dbReference>
<feature type="signal peptide" evidence="1">
    <location>
        <begin position="1"/>
        <end position="18"/>
    </location>
</feature>
<evidence type="ECO:0000313" key="2">
    <source>
        <dbReference type="EMBL" id="NER17280.1"/>
    </source>
</evidence>
<reference evidence="2 3" key="1">
    <citation type="submission" date="2020-01" db="EMBL/GenBank/DDBJ databases">
        <title>Spongiivirga citrea KCTC 32990T.</title>
        <authorList>
            <person name="Wang G."/>
        </authorList>
    </citation>
    <scope>NUCLEOTIDE SEQUENCE [LARGE SCALE GENOMIC DNA]</scope>
    <source>
        <strain evidence="2 3">KCTC 32990</strain>
    </source>
</reference>
<protein>
    <submittedName>
        <fullName evidence="2">Uncharacterized protein</fullName>
    </submittedName>
</protein>
<proteinExistence type="predicted"/>
<gene>
    <name evidence="2" type="ORF">GWK10_08660</name>
</gene>
<evidence type="ECO:0000313" key="3">
    <source>
        <dbReference type="Proteomes" id="UP000474296"/>
    </source>
</evidence>
<organism evidence="2 3">
    <name type="scientific">Spongiivirga citrea</name>
    <dbReference type="NCBI Taxonomy" id="1481457"/>
    <lineage>
        <taxon>Bacteria</taxon>
        <taxon>Pseudomonadati</taxon>
        <taxon>Bacteroidota</taxon>
        <taxon>Flavobacteriia</taxon>
        <taxon>Flavobacteriales</taxon>
        <taxon>Flavobacteriaceae</taxon>
        <taxon>Spongiivirga</taxon>
    </lineage>
</organism>
<dbReference type="AlphaFoldDB" id="A0A6M0CU30"/>
<accession>A0A6M0CU30</accession>
<keyword evidence="3" id="KW-1185">Reference proteome</keyword>
<name>A0A6M0CU30_9FLAO</name>
<comment type="caution">
    <text evidence="2">The sequence shown here is derived from an EMBL/GenBank/DDBJ whole genome shotgun (WGS) entry which is preliminary data.</text>
</comment>
<dbReference type="EMBL" id="JAABOQ010000003">
    <property type="protein sequence ID" value="NER17280.1"/>
    <property type="molecule type" value="Genomic_DNA"/>
</dbReference>
<keyword evidence="1" id="KW-0732">Signal</keyword>
<evidence type="ECO:0000256" key="1">
    <source>
        <dbReference type="SAM" id="SignalP"/>
    </source>
</evidence>
<sequence length="94" mass="10485">MKYAILSISLLIGSFAFAQDKKLTGPAYKNAHPSVKYDSNNTVVVAEKPSPLTGPAFKNQKPWDKKNVTTKKVSFIKRKPLQGPKAKNKKPWDN</sequence>